<feature type="compositionally biased region" description="Polar residues" evidence="7">
    <location>
        <begin position="155"/>
        <end position="164"/>
    </location>
</feature>
<sequence>MASKQDLVREFGPVLERHPGSLERLLSLASTFKTKAEDLASKWESHAISLSRQPTSRSSSSNNDHSVDLSVPTLDAHFDQLRSTLQKEQDARYKQNYGVNDPASSVFVKKGPMGTTSDAPLLNKENLQDFIDSQILGTPLAKRGGNVRGTVKVTPRSNTNNNAYSGYDPFEMPPPISSAGKRPSSGYPNTPGQQSKRSNLATDTPTSFTPSPLAQKYKDRNNRGAIVEKYGENVPYVPGDKTKPVSCEVAIVPGQQTEGYRYLNEKLADKGDALDNRIEELTRIMREVVQLEHTAAKETANTNGSPVVKMNIEEPESKKEEENDFAPVGEPSQDSVITCGRICVDSSDGTARLMEGMVVLEGSRESSGGDRVKLDLGGVSESGFALFPGQIVVVQGSNPTGRVCNVTKIHHPPPLPLAQTAATQLLELYPAGDGDKLRPINIAIASGPYTLEDSTSFEPLEDLVVNFQKDPPDVVILLGPFIDADHPIIRSEELDVTLEELFAQQISARLERMLANRPSTKIVMVPSVRDAVSRWICFPQPPLASALRPEEANRRRGVLGIPDDVLLLPNPVQLTINEVVVGISTMDVLTHLSADEFARLPPGGRPDRVGRLCKHVLEQRNMYPLIPGSVDEACLDMSRYAALDLQATPDILIFSSALKHFAKNVSGCLCINPAHLAKGRGGGTFVRMCVQPLDIGAMREQYGARTDGQEDMWTPHFVADRSRVDFVKI</sequence>
<feature type="region of interest" description="Disordered" evidence="7">
    <location>
        <begin position="142"/>
        <end position="220"/>
    </location>
</feature>
<comment type="caution">
    <text evidence="10">The sequence shown here is derived from an EMBL/GenBank/DDBJ whole genome shotgun (WGS) entry which is preliminary data.</text>
</comment>
<dbReference type="Gene3D" id="3.60.21.60">
    <property type="match status" value="2"/>
</dbReference>
<evidence type="ECO:0000313" key="11">
    <source>
        <dbReference type="Proteomes" id="UP000319731"/>
    </source>
</evidence>
<feature type="domain" description="DNA polymerase alpha subunit B OB" evidence="9">
    <location>
        <begin position="321"/>
        <end position="410"/>
    </location>
</feature>
<evidence type="ECO:0000313" key="10">
    <source>
        <dbReference type="EMBL" id="TPX31297.1"/>
    </source>
</evidence>
<accession>A0A507BPN3</accession>
<evidence type="ECO:0000256" key="7">
    <source>
        <dbReference type="SAM" id="MobiDB-lite"/>
    </source>
</evidence>
<dbReference type="PANTHER" id="PTHR23061">
    <property type="entry name" value="DNA POLYMERASE 2 ALPHA 70 KDA SUBUNIT"/>
    <property type="match status" value="1"/>
</dbReference>
<keyword evidence="5 6" id="KW-0539">Nucleus</keyword>
<evidence type="ECO:0000259" key="8">
    <source>
        <dbReference type="Pfam" id="PF04042"/>
    </source>
</evidence>
<dbReference type="PANTHER" id="PTHR23061:SF12">
    <property type="entry name" value="DNA POLYMERASE ALPHA SUBUNIT B"/>
    <property type="match status" value="1"/>
</dbReference>
<dbReference type="InterPro" id="IPR007185">
    <property type="entry name" value="DNA_pol_a/d/e_bsu"/>
</dbReference>
<comment type="subcellular location">
    <subcellularLocation>
        <location evidence="1 6">Nucleus</location>
    </subcellularLocation>
</comment>
<name>A0A507BPN3_9FUNG</name>
<dbReference type="InterPro" id="IPR054300">
    <property type="entry name" value="OB_DPOA2"/>
</dbReference>
<dbReference type="Pfam" id="PF04042">
    <property type="entry name" value="DNA_pol_E_B"/>
    <property type="match status" value="1"/>
</dbReference>
<dbReference type="PIRSF" id="PIRSF018300">
    <property type="entry name" value="DNA_pol_alph_2"/>
    <property type="match status" value="1"/>
</dbReference>
<reference evidence="10 11" key="1">
    <citation type="journal article" date="2019" name="Sci. Rep.">
        <title>Comparative genomics of chytrid fungi reveal insights into the obligate biotrophic and pathogenic lifestyle of Synchytrium endobioticum.</title>
        <authorList>
            <person name="van de Vossenberg B.T.L.H."/>
            <person name="Warris S."/>
            <person name="Nguyen H.D.T."/>
            <person name="van Gent-Pelzer M.P.E."/>
            <person name="Joly D.L."/>
            <person name="van de Geest H.C."/>
            <person name="Bonants P.J.M."/>
            <person name="Smith D.S."/>
            <person name="Levesque C.A."/>
            <person name="van der Lee T.A.J."/>
        </authorList>
    </citation>
    <scope>NUCLEOTIDE SEQUENCE [LARGE SCALE GENOMIC DNA]</scope>
    <source>
        <strain evidence="10 11">JEL517</strain>
    </source>
</reference>
<keyword evidence="11" id="KW-1185">Reference proteome</keyword>
<dbReference type="GO" id="GO:0003677">
    <property type="term" value="F:DNA binding"/>
    <property type="evidence" value="ECO:0007669"/>
    <property type="project" value="InterPro"/>
</dbReference>
<dbReference type="GeneID" id="42006573"/>
<organism evidence="10 11">
    <name type="scientific">Synchytrium microbalum</name>
    <dbReference type="NCBI Taxonomy" id="1806994"/>
    <lineage>
        <taxon>Eukaryota</taxon>
        <taxon>Fungi</taxon>
        <taxon>Fungi incertae sedis</taxon>
        <taxon>Chytridiomycota</taxon>
        <taxon>Chytridiomycota incertae sedis</taxon>
        <taxon>Chytridiomycetes</taxon>
        <taxon>Synchytriales</taxon>
        <taxon>Synchytriaceae</taxon>
        <taxon>Synchytrium</taxon>
    </lineage>
</organism>
<evidence type="ECO:0000256" key="3">
    <source>
        <dbReference type="ARBA" id="ARBA00018596"/>
    </source>
</evidence>
<evidence type="ECO:0000259" key="9">
    <source>
        <dbReference type="Pfam" id="PF22062"/>
    </source>
</evidence>
<dbReference type="STRING" id="1806994.A0A507BPN3"/>
<dbReference type="AlphaFoldDB" id="A0A507BPN3"/>
<protein>
    <recommendedName>
        <fullName evidence="3 6">DNA polymerase alpha subunit B</fullName>
    </recommendedName>
</protein>
<dbReference type="Pfam" id="PF22062">
    <property type="entry name" value="OB_DPOA2"/>
    <property type="match status" value="1"/>
</dbReference>
<comment type="function">
    <text evidence="6">Accessory subunit of the DNA polymerase alpha complex (also known as the alpha DNA polymerase-primase complex) which plays an essential role in the initiation of DNA synthesis.</text>
</comment>
<evidence type="ECO:0000256" key="2">
    <source>
        <dbReference type="ARBA" id="ARBA00007299"/>
    </source>
</evidence>
<dbReference type="EMBL" id="QEAO01000047">
    <property type="protein sequence ID" value="TPX31297.1"/>
    <property type="molecule type" value="Genomic_DNA"/>
</dbReference>
<dbReference type="GO" id="GO:0006270">
    <property type="term" value="P:DNA replication initiation"/>
    <property type="evidence" value="ECO:0007669"/>
    <property type="project" value="TreeGrafter"/>
</dbReference>
<comment type="similarity">
    <text evidence="2 6">Belongs to the DNA polymerase alpha subunit B family.</text>
</comment>
<gene>
    <name evidence="10" type="ORF">SmJEL517_g05350</name>
</gene>
<evidence type="ECO:0000256" key="6">
    <source>
        <dbReference type="PIRNR" id="PIRNR018300"/>
    </source>
</evidence>
<dbReference type="GO" id="GO:0005658">
    <property type="term" value="C:alpha DNA polymerase:primase complex"/>
    <property type="evidence" value="ECO:0007669"/>
    <property type="project" value="TreeGrafter"/>
</dbReference>
<proteinExistence type="inferred from homology"/>
<dbReference type="Proteomes" id="UP000319731">
    <property type="component" value="Unassembled WGS sequence"/>
</dbReference>
<dbReference type="InterPro" id="IPR016722">
    <property type="entry name" value="DNA_pol_alpha_bsu"/>
</dbReference>
<evidence type="ECO:0000256" key="4">
    <source>
        <dbReference type="ARBA" id="ARBA00022705"/>
    </source>
</evidence>
<dbReference type="OrthoDB" id="336885at2759"/>
<evidence type="ECO:0000256" key="5">
    <source>
        <dbReference type="ARBA" id="ARBA00023242"/>
    </source>
</evidence>
<dbReference type="RefSeq" id="XP_031022756.1">
    <property type="nucleotide sequence ID" value="XM_031171276.1"/>
</dbReference>
<feature type="compositionally biased region" description="Polar residues" evidence="7">
    <location>
        <begin position="186"/>
        <end position="212"/>
    </location>
</feature>
<feature type="domain" description="DNA polymerase alpha/delta/epsilon subunit B" evidence="8">
    <location>
        <begin position="442"/>
        <end position="663"/>
    </location>
</feature>
<keyword evidence="4 6" id="KW-0235">DNA replication</keyword>
<evidence type="ECO:0000256" key="1">
    <source>
        <dbReference type="ARBA" id="ARBA00004123"/>
    </source>
</evidence>